<accession>A0AA35S2I3</accession>
<dbReference type="Gene3D" id="1.10.3210.10">
    <property type="entry name" value="Hypothetical protein af1432"/>
    <property type="match status" value="2"/>
</dbReference>
<dbReference type="PANTHER" id="PTHR11373:SF4">
    <property type="entry name" value="DEOXYNUCLEOSIDE TRIPHOSPHATE TRIPHOSPHOHYDROLASE SAMHD1"/>
    <property type="match status" value="1"/>
</dbReference>
<dbReference type="GO" id="GO:0005634">
    <property type="term" value="C:nucleus"/>
    <property type="evidence" value="ECO:0007669"/>
    <property type="project" value="TreeGrafter"/>
</dbReference>
<sequence length="167" mass="19765">MGDRSDKVFNDPVHGHIELHPLMVRFIDTPQFQRLRYIKQLGHGPFSHVFDGKFIPRVLPKSKWKHEVASVMMLRHLIKENDLMKVMEKDYRLDENDVIFIEELIVGPGKDEKNETPTTPTRHDWEYKGRPVSKSFLYEIVANKGQSSVDKWDYFARDCHILEFQQL</sequence>
<dbReference type="AlphaFoldDB" id="A0AA35S2I3"/>
<protein>
    <submittedName>
        <fullName evidence="1">Deoxynucleoside triphosphate triphosphohydrolase SAMHD1</fullName>
    </submittedName>
</protein>
<name>A0AA35S2I3_GEOBA</name>
<comment type="caution">
    <text evidence="1">The sequence shown here is derived from an EMBL/GenBank/DDBJ whole genome shotgun (WGS) entry which is preliminary data.</text>
</comment>
<dbReference type="GO" id="GO:0006203">
    <property type="term" value="P:dGTP catabolic process"/>
    <property type="evidence" value="ECO:0007669"/>
    <property type="project" value="TreeGrafter"/>
</dbReference>
<proteinExistence type="predicted"/>
<dbReference type="SUPFAM" id="SSF109604">
    <property type="entry name" value="HD-domain/PDEase-like"/>
    <property type="match status" value="1"/>
</dbReference>
<keyword evidence="2" id="KW-1185">Reference proteome</keyword>
<dbReference type="InterPro" id="IPR050135">
    <property type="entry name" value="dGTPase-like"/>
</dbReference>
<evidence type="ECO:0000313" key="2">
    <source>
        <dbReference type="Proteomes" id="UP001174909"/>
    </source>
</evidence>
<dbReference type="EMBL" id="CASHTH010001901">
    <property type="protein sequence ID" value="CAI8021438.1"/>
    <property type="molecule type" value="Genomic_DNA"/>
</dbReference>
<dbReference type="GO" id="GO:0051607">
    <property type="term" value="P:defense response to virus"/>
    <property type="evidence" value="ECO:0007669"/>
    <property type="project" value="TreeGrafter"/>
</dbReference>
<organism evidence="1 2">
    <name type="scientific">Geodia barretti</name>
    <name type="common">Barrett's horny sponge</name>
    <dbReference type="NCBI Taxonomy" id="519541"/>
    <lineage>
        <taxon>Eukaryota</taxon>
        <taxon>Metazoa</taxon>
        <taxon>Porifera</taxon>
        <taxon>Demospongiae</taxon>
        <taxon>Heteroscleromorpha</taxon>
        <taxon>Tetractinellida</taxon>
        <taxon>Astrophorina</taxon>
        <taxon>Geodiidae</taxon>
        <taxon>Geodia</taxon>
    </lineage>
</organism>
<dbReference type="GO" id="GO:0008832">
    <property type="term" value="F:dGTPase activity"/>
    <property type="evidence" value="ECO:0007669"/>
    <property type="project" value="TreeGrafter"/>
</dbReference>
<gene>
    <name evidence="1" type="ORF">GBAR_LOCUS12719</name>
</gene>
<dbReference type="GO" id="GO:0045088">
    <property type="term" value="P:regulation of innate immune response"/>
    <property type="evidence" value="ECO:0007669"/>
    <property type="project" value="TreeGrafter"/>
</dbReference>
<reference evidence="1" key="1">
    <citation type="submission" date="2023-03" db="EMBL/GenBank/DDBJ databases">
        <authorList>
            <person name="Steffen K."/>
            <person name="Cardenas P."/>
        </authorList>
    </citation>
    <scope>NUCLEOTIDE SEQUENCE</scope>
</reference>
<dbReference type="Proteomes" id="UP001174909">
    <property type="component" value="Unassembled WGS sequence"/>
</dbReference>
<dbReference type="PANTHER" id="PTHR11373">
    <property type="entry name" value="DEOXYNUCLEOSIDE TRIPHOSPHATE TRIPHOSPHOHYDROLASE"/>
    <property type="match status" value="1"/>
</dbReference>
<evidence type="ECO:0000313" key="1">
    <source>
        <dbReference type="EMBL" id="CAI8021438.1"/>
    </source>
</evidence>